<dbReference type="GO" id="GO:0005730">
    <property type="term" value="C:nucleolus"/>
    <property type="evidence" value="ECO:0007669"/>
    <property type="project" value="UniProtKB-SubCell"/>
</dbReference>
<dbReference type="Gene3D" id="1.10.10.10">
    <property type="entry name" value="Winged helix-like DNA-binding domain superfamily/Winged helix DNA-binding domain"/>
    <property type="match status" value="1"/>
</dbReference>
<dbReference type="Pfam" id="PF00538">
    <property type="entry name" value="Linker_histone"/>
    <property type="match status" value="1"/>
</dbReference>
<keyword evidence="8" id="KW-0539">Nucleus</keyword>
<dbReference type="Proteomes" id="UP000796880">
    <property type="component" value="Unassembled WGS sequence"/>
</dbReference>
<evidence type="ECO:0000256" key="9">
    <source>
        <dbReference type="ARBA" id="ARBA00032813"/>
    </source>
</evidence>
<dbReference type="SUPFAM" id="SSF46785">
    <property type="entry name" value="Winged helix' DNA-binding domain"/>
    <property type="match status" value="1"/>
</dbReference>
<dbReference type="InterPro" id="IPR001005">
    <property type="entry name" value="SANT/Myb"/>
</dbReference>
<keyword evidence="16" id="KW-1185">Reference proteome</keyword>
<protein>
    <recommendedName>
        <fullName evidence="9">MYB transcription factor</fullName>
    </recommendedName>
</protein>
<feature type="domain" description="H15" evidence="14">
    <location>
        <begin position="121"/>
        <end position="189"/>
    </location>
</feature>
<evidence type="ECO:0000259" key="13">
    <source>
        <dbReference type="PROSITE" id="PS51294"/>
    </source>
</evidence>
<proteinExistence type="predicted"/>
<dbReference type="CDD" id="cd11660">
    <property type="entry name" value="SANT_TRF"/>
    <property type="match status" value="1"/>
</dbReference>
<dbReference type="OrthoDB" id="608866at2759"/>
<evidence type="ECO:0000256" key="3">
    <source>
        <dbReference type="ARBA" id="ARBA00022454"/>
    </source>
</evidence>
<dbReference type="PROSITE" id="PS51504">
    <property type="entry name" value="H15"/>
    <property type="match status" value="1"/>
</dbReference>
<dbReference type="FunFam" id="1.10.10.60:FF:000168">
    <property type="entry name" value="Telomere repeat-binding factor 1"/>
    <property type="match status" value="1"/>
</dbReference>
<evidence type="ECO:0000313" key="15">
    <source>
        <dbReference type="EMBL" id="KAF3435567.1"/>
    </source>
</evidence>
<evidence type="ECO:0000256" key="11">
    <source>
        <dbReference type="SAM" id="MobiDB-lite"/>
    </source>
</evidence>
<dbReference type="PANTHER" id="PTHR46267">
    <property type="entry name" value="SINGLE MYB HISTONE 4"/>
    <property type="match status" value="1"/>
</dbReference>
<evidence type="ECO:0000259" key="14">
    <source>
        <dbReference type="PROSITE" id="PS51504"/>
    </source>
</evidence>
<gene>
    <name evidence="15" type="ORF">FNV43_RR22656</name>
</gene>
<dbReference type="SMART" id="SM00717">
    <property type="entry name" value="SANT"/>
    <property type="match status" value="1"/>
</dbReference>
<dbReference type="SMART" id="SM00526">
    <property type="entry name" value="H15"/>
    <property type="match status" value="1"/>
</dbReference>
<evidence type="ECO:0000256" key="6">
    <source>
        <dbReference type="ARBA" id="ARBA00023125"/>
    </source>
</evidence>
<dbReference type="EMBL" id="VOIH02000010">
    <property type="protein sequence ID" value="KAF3435567.1"/>
    <property type="molecule type" value="Genomic_DNA"/>
</dbReference>
<keyword evidence="4" id="KW-0805">Transcription regulation</keyword>
<dbReference type="GO" id="GO:0003691">
    <property type="term" value="F:double-stranded telomeric DNA binding"/>
    <property type="evidence" value="ECO:0007669"/>
    <property type="project" value="InterPro"/>
</dbReference>
<keyword evidence="6" id="KW-0238">DNA-binding</keyword>
<feature type="domain" description="HTH myb-type" evidence="13">
    <location>
        <begin position="1"/>
        <end position="33"/>
    </location>
</feature>
<evidence type="ECO:0000256" key="1">
    <source>
        <dbReference type="ARBA" id="ARBA00004286"/>
    </source>
</evidence>
<evidence type="ECO:0000256" key="4">
    <source>
        <dbReference type="ARBA" id="ARBA00023015"/>
    </source>
</evidence>
<dbReference type="InterPro" id="IPR009057">
    <property type="entry name" value="Homeodomain-like_sf"/>
</dbReference>
<dbReference type="InterPro" id="IPR044597">
    <property type="entry name" value="SMH1-6"/>
</dbReference>
<dbReference type="GO" id="GO:0000786">
    <property type="term" value="C:nucleosome"/>
    <property type="evidence" value="ECO:0007669"/>
    <property type="project" value="InterPro"/>
</dbReference>
<dbReference type="PROSITE" id="PS51294">
    <property type="entry name" value="HTH_MYB"/>
    <property type="match status" value="1"/>
</dbReference>
<evidence type="ECO:0000259" key="12">
    <source>
        <dbReference type="PROSITE" id="PS50090"/>
    </source>
</evidence>
<keyword evidence="3" id="KW-0158">Chromosome</keyword>
<evidence type="ECO:0000313" key="16">
    <source>
        <dbReference type="Proteomes" id="UP000796880"/>
    </source>
</evidence>
<dbReference type="FunFam" id="1.10.10.10:FF:000937">
    <property type="entry name" value="Telomere repeat-binding factor 1"/>
    <property type="match status" value="1"/>
</dbReference>
<dbReference type="InterPro" id="IPR036390">
    <property type="entry name" value="WH_DNA-bd_sf"/>
</dbReference>
<evidence type="ECO:0000256" key="7">
    <source>
        <dbReference type="ARBA" id="ARBA00023163"/>
    </source>
</evidence>
<reference evidence="15" key="1">
    <citation type="submission" date="2020-03" db="EMBL/GenBank/DDBJ databases">
        <title>A high-quality chromosome-level genome assembly of a woody plant with both climbing and erect habits, Rhamnella rubrinervis.</title>
        <authorList>
            <person name="Lu Z."/>
            <person name="Yang Y."/>
            <person name="Zhu X."/>
            <person name="Sun Y."/>
        </authorList>
    </citation>
    <scope>NUCLEOTIDE SEQUENCE</scope>
    <source>
        <strain evidence="15">BYM</strain>
        <tissue evidence="15">Leaf</tissue>
    </source>
</reference>
<evidence type="ECO:0000256" key="8">
    <source>
        <dbReference type="ARBA" id="ARBA00023242"/>
    </source>
</evidence>
<dbReference type="Gene3D" id="1.10.10.60">
    <property type="entry name" value="Homeodomain-like"/>
    <property type="match status" value="1"/>
</dbReference>
<keyword evidence="5 10" id="KW-0175">Coiled coil</keyword>
<feature type="region of interest" description="Disordered" evidence="11">
    <location>
        <begin position="78"/>
        <end position="115"/>
    </location>
</feature>
<evidence type="ECO:0000256" key="5">
    <source>
        <dbReference type="ARBA" id="ARBA00023054"/>
    </source>
</evidence>
<dbReference type="GO" id="GO:0006334">
    <property type="term" value="P:nucleosome assembly"/>
    <property type="evidence" value="ECO:0007669"/>
    <property type="project" value="InterPro"/>
</dbReference>
<dbReference type="SUPFAM" id="SSF46689">
    <property type="entry name" value="Homeodomain-like"/>
    <property type="match status" value="1"/>
</dbReference>
<organism evidence="15 16">
    <name type="scientific">Rhamnella rubrinervis</name>
    <dbReference type="NCBI Taxonomy" id="2594499"/>
    <lineage>
        <taxon>Eukaryota</taxon>
        <taxon>Viridiplantae</taxon>
        <taxon>Streptophyta</taxon>
        <taxon>Embryophyta</taxon>
        <taxon>Tracheophyta</taxon>
        <taxon>Spermatophyta</taxon>
        <taxon>Magnoliopsida</taxon>
        <taxon>eudicotyledons</taxon>
        <taxon>Gunneridae</taxon>
        <taxon>Pentapetalae</taxon>
        <taxon>rosids</taxon>
        <taxon>fabids</taxon>
        <taxon>Rosales</taxon>
        <taxon>Rhamnaceae</taxon>
        <taxon>rhamnoid group</taxon>
        <taxon>Rhamneae</taxon>
        <taxon>Rhamnella</taxon>
    </lineage>
</organism>
<dbReference type="GO" id="GO:0042803">
    <property type="term" value="F:protein homodimerization activity"/>
    <property type="evidence" value="ECO:0007669"/>
    <property type="project" value="UniProtKB-ARBA"/>
</dbReference>
<dbReference type="AlphaFoldDB" id="A0A8K0GNE0"/>
<dbReference type="InterPro" id="IPR036388">
    <property type="entry name" value="WH-like_DNA-bd_sf"/>
</dbReference>
<feature type="domain" description="Myb-like" evidence="12">
    <location>
        <begin position="5"/>
        <end position="57"/>
    </location>
</feature>
<evidence type="ECO:0000256" key="10">
    <source>
        <dbReference type="SAM" id="Coils"/>
    </source>
</evidence>
<feature type="coiled-coil region" evidence="10">
    <location>
        <begin position="244"/>
        <end position="281"/>
    </location>
</feature>
<dbReference type="PROSITE" id="PS50090">
    <property type="entry name" value="MYB_LIKE"/>
    <property type="match status" value="1"/>
</dbReference>
<dbReference type="InterPro" id="IPR005818">
    <property type="entry name" value="Histone_H1/H5_H15"/>
</dbReference>
<sequence>MGAPKQKWTAEEESALKAGVEKHGHGKWRTILKDPEFSSVLYLRSNVDLKDKWRNMSVMANGWGSREKARIALRRMHHVPKQDESPRALNSAVQSDEETVDATKPHASAGDMQQYSGSKRSIVRLDNLIMEAITTLKEPGGSNKTTIATYIEEQYWAPPDFKNLLSAKLKFLTANGKLIKVKRKYRIPSTPAFIDRRRNSNILLLEGRQGVPSKFEKDEATVLLKSQIDLELAKMKTMTAQEAAAAAARAVAEAEAAIAEAEEAAREAEAAEADAEAAQAFAEAAMKTLKGRNAPKMMIRA</sequence>
<comment type="subcellular location">
    <subcellularLocation>
        <location evidence="1">Chromosome</location>
    </subcellularLocation>
    <subcellularLocation>
        <location evidence="2">Nucleus</location>
        <location evidence="2">Nucleolus</location>
    </subcellularLocation>
</comment>
<keyword evidence="7" id="KW-0804">Transcription</keyword>
<comment type="caution">
    <text evidence="15">The sequence shown here is derived from an EMBL/GenBank/DDBJ whole genome shotgun (WGS) entry which is preliminary data.</text>
</comment>
<dbReference type="PANTHER" id="PTHR46267:SF8">
    <property type="entry name" value="TELOMERE REPEAT-BINDING FACTOR 1"/>
    <property type="match status" value="1"/>
</dbReference>
<dbReference type="Pfam" id="PF00249">
    <property type="entry name" value="Myb_DNA-binding"/>
    <property type="match status" value="1"/>
</dbReference>
<dbReference type="InterPro" id="IPR017930">
    <property type="entry name" value="Myb_dom"/>
</dbReference>
<evidence type="ECO:0000256" key="2">
    <source>
        <dbReference type="ARBA" id="ARBA00004604"/>
    </source>
</evidence>
<accession>A0A8K0GNE0</accession>
<name>A0A8K0GNE0_9ROSA</name>